<accession>A0A5B8G2N1</accession>
<feature type="signal peptide" evidence="1">
    <location>
        <begin position="1"/>
        <end position="32"/>
    </location>
</feature>
<sequence>MKNGFLPALRIVLRVAVLAAVLAGAAGGTASAGTPMLTLSNASLPAGPNTVALDEQALLDMPQVSVNTSNEFVDGVTEFTGPLARDVIGLIGRGTATKARLTAVNDYTVELDLAEFEKYDVIFALAMNGERLSLRDKGPIWVIYPMDDYAELQDPSYNNRLIWQLVKVELK</sequence>
<proteinExistence type="predicted"/>
<feature type="domain" description="Oxidoreductase molybdopterin-binding" evidence="2">
    <location>
        <begin position="75"/>
        <end position="145"/>
    </location>
</feature>
<geneLocation type="plasmid" evidence="4">
    <name>pd4m1a</name>
</geneLocation>
<dbReference type="RefSeq" id="WP_138578005.1">
    <property type="nucleotide sequence ID" value="NZ_CP040819.1"/>
</dbReference>
<keyword evidence="3" id="KW-0614">Plasmid</keyword>
<keyword evidence="1" id="KW-0732">Signal</keyword>
<protein>
    <recommendedName>
        <fullName evidence="2">Oxidoreductase molybdopterin-binding domain-containing protein</fullName>
    </recommendedName>
</protein>
<dbReference type="InterPro" id="IPR000572">
    <property type="entry name" value="OxRdtase_Mopterin-bd_dom"/>
</dbReference>
<evidence type="ECO:0000256" key="1">
    <source>
        <dbReference type="SAM" id="SignalP"/>
    </source>
</evidence>
<name>A0A5B8G2N1_9RHOB</name>
<feature type="chain" id="PRO_5022840865" description="Oxidoreductase molybdopterin-binding domain-containing protein" evidence="1">
    <location>
        <begin position="33"/>
        <end position="171"/>
    </location>
</feature>
<organism evidence="3 4">
    <name type="scientific">Paroceanicella profunda</name>
    <dbReference type="NCBI Taxonomy" id="2579971"/>
    <lineage>
        <taxon>Bacteria</taxon>
        <taxon>Pseudomonadati</taxon>
        <taxon>Pseudomonadota</taxon>
        <taxon>Alphaproteobacteria</taxon>
        <taxon>Rhodobacterales</taxon>
        <taxon>Paracoccaceae</taxon>
        <taxon>Paroceanicella</taxon>
    </lineage>
</organism>
<evidence type="ECO:0000259" key="2">
    <source>
        <dbReference type="Pfam" id="PF00174"/>
    </source>
</evidence>
<gene>
    <name evidence="3" type="ORF">FDP22_20105</name>
</gene>
<reference evidence="3 4" key="1">
    <citation type="submission" date="2019-06" db="EMBL/GenBank/DDBJ databases">
        <title>Genome sequence of Rhodobacteraceae bacterium D4M1.</title>
        <authorList>
            <person name="Cao J."/>
        </authorList>
    </citation>
    <scope>NUCLEOTIDE SEQUENCE [LARGE SCALE GENOMIC DNA]</scope>
    <source>
        <strain evidence="3 4">D4M1</strain>
        <plasmid evidence="4">pd4m1a</plasmid>
    </source>
</reference>
<evidence type="ECO:0000313" key="3">
    <source>
        <dbReference type="EMBL" id="QDL94160.1"/>
    </source>
</evidence>
<evidence type="ECO:0000313" key="4">
    <source>
        <dbReference type="Proteomes" id="UP000305888"/>
    </source>
</evidence>
<dbReference type="KEGG" id="ppru:FDP22_20105"/>
<dbReference type="InterPro" id="IPR036374">
    <property type="entry name" value="OxRdtase_Mopterin-bd_sf"/>
</dbReference>
<dbReference type="EMBL" id="CP040819">
    <property type="protein sequence ID" value="QDL94160.1"/>
    <property type="molecule type" value="Genomic_DNA"/>
</dbReference>
<dbReference type="Pfam" id="PF00174">
    <property type="entry name" value="Oxidored_molyb"/>
    <property type="match status" value="1"/>
</dbReference>
<dbReference type="Proteomes" id="UP000305888">
    <property type="component" value="Plasmid pD4M1A"/>
</dbReference>
<keyword evidence="4" id="KW-1185">Reference proteome</keyword>
<dbReference type="Gene3D" id="3.90.420.10">
    <property type="entry name" value="Oxidoreductase, molybdopterin-binding domain"/>
    <property type="match status" value="1"/>
</dbReference>
<dbReference type="SUPFAM" id="SSF56524">
    <property type="entry name" value="Oxidoreductase molybdopterin-binding domain"/>
    <property type="match status" value="1"/>
</dbReference>
<dbReference type="OrthoDB" id="9798763at2"/>
<dbReference type="AlphaFoldDB" id="A0A5B8G2N1"/>